<keyword evidence="1" id="KW-0812">Transmembrane</keyword>
<reference evidence="2" key="1">
    <citation type="journal article" date="2021" name="PeerJ">
        <title>Extensive microbial diversity within the chicken gut microbiome revealed by metagenomics and culture.</title>
        <authorList>
            <person name="Gilroy R."/>
            <person name="Ravi A."/>
            <person name="Getino M."/>
            <person name="Pursley I."/>
            <person name="Horton D.L."/>
            <person name="Alikhan N.F."/>
            <person name="Baker D."/>
            <person name="Gharbi K."/>
            <person name="Hall N."/>
            <person name="Watson M."/>
            <person name="Adriaenssens E.M."/>
            <person name="Foster-Nyarko E."/>
            <person name="Jarju S."/>
            <person name="Secka A."/>
            <person name="Antonio M."/>
            <person name="Oren A."/>
            <person name="Chaudhuri R.R."/>
            <person name="La Ragione R."/>
            <person name="Hildebrand F."/>
            <person name="Pallen M.J."/>
        </authorList>
    </citation>
    <scope>NUCLEOTIDE SEQUENCE</scope>
    <source>
        <strain evidence="2">ChiHejej3B27-3195</strain>
    </source>
</reference>
<evidence type="ECO:0000313" key="2">
    <source>
        <dbReference type="EMBL" id="HIX00206.1"/>
    </source>
</evidence>
<name>A0A9D2A7Z9_9MICC</name>
<comment type="caution">
    <text evidence="2">The sequence shown here is derived from an EMBL/GenBank/DDBJ whole genome shotgun (WGS) entry which is preliminary data.</text>
</comment>
<keyword evidence="1" id="KW-0472">Membrane</keyword>
<sequence length="63" mass="6751">MTLRAVAPYLTLLLACALAVSAVGDVVNGPRWGWVALNSLGAVCGFLGFGLQIRHKRRIARET</sequence>
<keyword evidence="1" id="KW-1133">Transmembrane helix</keyword>
<evidence type="ECO:0008006" key="4">
    <source>
        <dbReference type="Google" id="ProtNLM"/>
    </source>
</evidence>
<dbReference type="AlphaFoldDB" id="A0A9D2A7Z9"/>
<gene>
    <name evidence="2" type="ORF">H9871_08695</name>
</gene>
<accession>A0A9D2A7Z9</accession>
<evidence type="ECO:0000313" key="3">
    <source>
        <dbReference type="Proteomes" id="UP000824151"/>
    </source>
</evidence>
<protein>
    <recommendedName>
        <fullName evidence="4">DUF2530 domain-containing protein</fullName>
    </recommendedName>
</protein>
<evidence type="ECO:0000256" key="1">
    <source>
        <dbReference type="SAM" id="Phobius"/>
    </source>
</evidence>
<reference evidence="2" key="2">
    <citation type="submission" date="2021-04" db="EMBL/GenBank/DDBJ databases">
        <authorList>
            <person name="Gilroy R."/>
        </authorList>
    </citation>
    <scope>NUCLEOTIDE SEQUENCE</scope>
    <source>
        <strain evidence="2">ChiHejej3B27-3195</strain>
    </source>
</reference>
<feature type="transmembrane region" description="Helical" evidence="1">
    <location>
        <begin position="32"/>
        <end position="51"/>
    </location>
</feature>
<dbReference type="PROSITE" id="PS51257">
    <property type="entry name" value="PROKAR_LIPOPROTEIN"/>
    <property type="match status" value="1"/>
</dbReference>
<dbReference type="Proteomes" id="UP000824151">
    <property type="component" value="Unassembled WGS sequence"/>
</dbReference>
<dbReference type="EMBL" id="DXGD01000321">
    <property type="protein sequence ID" value="HIX00206.1"/>
    <property type="molecule type" value="Genomic_DNA"/>
</dbReference>
<proteinExistence type="predicted"/>
<organism evidence="2 3">
    <name type="scientific">Candidatus Nesterenkonia stercoripullorum</name>
    <dbReference type="NCBI Taxonomy" id="2838701"/>
    <lineage>
        <taxon>Bacteria</taxon>
        <taxon>Bacillati</taxon>
        <taxon>Actinomycetota</taxon>
        <taxon>Actinomycetes</taxon>
        <taxon>Micrococcales</taxon>
        <taxon>Micrococcaceae</taxon>
        <taxon>Nesterenkonia</taxon>
    </lineage>
</organism>